<proteinExistence type="predicted"/>
<evidence type="ECO:0000256" key="1">
    <source>
        <dbReference type="SAM" id="MobiDB-lite"/>
    </source>
</evidence>
<sequence>MAVNAIETAGPGADSGGQPGLAAARDQVRQNLSASVGEDGAVRSPCASRTLETALLLVLLRRRGGHRAREEELAAFLATPGAQAGGFDTALALAVLHGRSIGTDVVGGELLAGFDHFSLTRKRLLFDVHLAVTGAVPFEESILRPVRTKSRSGDNTVTWIEMIMLSVRVLVAHGLGMAAQITDRERERLLELLGSSRAPVWENYTAAHLLALLAVQEFAPAHPLLEAGVGAVPACRNSDGGVPPMPNLDVFSTGPAALAGVEPALLHRMCDYLTGQQMPDGGWAFGESMRHSDVDASSYAAACLAAVDPERYREALLRAGRYFRASWAPTAGSPPTCPVTRRRPA</sequence>
<gene>
    <name evidence="2" type="ORF">PV399_47760</name>
    <name evidence="3" type="ORF">PV666_49880</name>
</gene>
<dbReference type="SUPFAM" id="SSF48239">
    <property type="entry name" value="Terpenoid cyclases/Protein prenyltransferases"/>
    <property type="match status" value="1"/>
</dbReference>
<dbReference type="EMBL" id="JARAWP010000059">
    <property type="protein sequence ID" value="MDX3025913.1"/>
    <property type="molecule type" value="Genomic_DNA"/>
</dbReference>
<protein>
    <submittedName>
        <fullName evidence="2">Uncharacterized protein</fullName>
    </submittedName>
</protein>
<dbReference type="GeneID" id="69809282"/>
<evidence type="ECO:0000313" key="3">
    <source>
        <dbReference type="EMBL" id="MDX3025913.1"/>
    </source>
</evidence>
<dbReference type="RefSeq" id="WP_141655671.1">
    <property type="nucleotide sequence ID" value="NZ_BCMK01000116.1"/>
</dbReference>
<reference evidence="2 4" key="1">
    <citation type="journal article" date="2023" name="Microb. Genom.">
        <title>Mesoterricola silvestris gen. nov., sp. nov., Mesoterricola sediminis sp. nov., Geothrix oryzae sp. nov., Geothrix edaphica sp. nov., Geothrix rubra sp. nov., and Geothrix limicola sp. nov., six novel members of Acidobacteriota isolated from soils.</title>
        <authorList>
            <person name="Weisberg A.J."/>
            <person name="Pearce E."/>
            <person name="Kramer C.G."/>
            <person name="Chang J.H."/>
            <person name="Clarke C.R."/>
        </authorList>
    </citation>
    <scope>NUCLEOTIDE SEQUENCE</scope>
    <source>
        <strain evidence="3 4">NB05-1H</strain>
        <strain evidence="2">NRRL_B-16521</strain>
    </source>
</reference>
<evidence type="ECO:0000313" key="5">
    <source>
        <dbReference type="Proteomes" id="UP001282288"/>
    </source>
</evidence>
<dbReference type="Gene3D" id="1.50.10.20">
    <property type="match status" value="1"/>
</dbReference>
<organism evidence="2 5">
    <name type="scientific">Streptomyces acidiscabies</name>
    <dbReference type="NCBI Taxonomy" id="42234"/>
    <lineage>
        <taxon>Bacteria</taxon>
        <taxon>Bacillati</taxon>
        <taxon>Actinomycetota</taxon>
        <taxon>Actinomycetes</taxon>
        <taxon>Kitasatosporales</taxon>
        <taxon>Streptomycetaceae</taxon>
        <taxon>Streptomyces</taxon>
    </lineage>
</organism>
<name>A0AAP6EMQ9_9ACTN</name>
<evidence type="ECO:0000313" key="2">
    <source>
        <dbReference type="EMBL" id="MDX2967341.1"/>
    </source>
</evidence>
<feature type="region of interest" description="Disordered" evidence="1">
    <location>
        <begin position="1"/>
        <end position="22"/>
    </location>
</feature>
<dbReference type="InterPro" id="IPR008930">
    <property type="entry name" value="Terpenoid_cyclase/PrenylTrfase"/>
</dbReference>
<dbReference type="EMBL" id="JARAWC010000100">
    <property type="protein sequence ID" value="MDX2967341.1"/>
    <property type="molecule type" value="Genomic_DNA"/>
</dbReference>
<dbReference type="AlphaFoldDB" id="A0AAP6EMQ9"/>
<comment type="caution">
    <text evidence="2">The sequence shown here is derived from an EMBL/GenBank/DDBJ whole genome shotgun (WGS) entry which is preliminary data.</text>
</comment>
<dbReference type="Proteomes" id="UP001272987">
    <property type="component" value="Unassembled WGS sequence"/>
</dbReference>
<keyword evidence="4" id="KW-1185">Reference proteome</keyword>
<accession>A0AAP6EMQ9</accession>
<dbReference type="Proteomes" id="UP001282288">
    <property type="component" value="Unassembled WGS sequence"/>
</dbReference>
<evidence type="ECO:0000313" key="4">
    <source>
        <dbReference type="Proteomes" id="UP001272987"/>
    </source>
</evidence>